<feature type="transmembrane region" description="Helical" evidence="1">
    <location>
        <begin position="6"/>
        <end position="26"/>
    </location>
</feature>
<accession>A0A167T0Y9</accession>
<dbReference type="Proteomes" id="UP000076865">
    <property type="component" value="Chromosome"/>
</dbReference>
<proteinExistence type="predicted"/>
<evidence type="ECO:0000256" key="1">
    <source>
        <dbReference type="SAM" id="Phobius"/>
    </source>
</evidence>
<dbReference type="AlphaFoldDB" id="A0A167T0Y9"/>
<dbReference type="KEGG" id="aamy:GFC30_1411"/>
<keyword evidence="3" id="KW-1185">Reference proteome</keyword>
<protein>
    <recommendedName>
        <fullName evidence="4">DUF3397 domain-containing protein</fullName>
    </recommendedName>
</protein>
<gene>
    <name evidence="2" type="ORF">GFC30_1411</name>
</gene>
<evidence type="ECO:0008006" key="4">
    <source>
        <dbReference type="Google" id="ProtNLM"/>
    </source>
</evidence>
<dbReference type="Pfam" id="PF11877">
    <property type="entry name" value="DUF3397"/>
    <property type="match status" value="1"/>
</dbReference>
<dbReference type="PIRSF" id="PIRSF030092">
    <property type="entry name" value="UCP030092"/>
    <property type="match status" value="1"/>
</dbReference>
<keyword evidence="1" id="KW-0472">Membrane</keyword>
<dbReference type="OrthoDB" id="2353183at2"/>
<organism evidence="2 3">
    <name type="scientific">Anoxybacteroides amylolyticum</name>
    <dbReference type="NCBI Taxonomy" id="294699"/>
    <lineage>
        <taxon>Bacteria</taxon>
        <taxon>Bacillati</taxon>
        <taxon>Bacillota</taxon>
        <taxon>Bacilli</taxon>
        <taxon>Bacillales</taxon>
        <taxon>Anoxybacillaceae</taxon>
        <taxon>Anoxybacteroides</taxon>
    </lineage>
</organism>
<keyword evidence="1" id="KW-0812">Transmembrane</keyword>
<dbReference type="EMBL" id="CP015438">
    <property type="protein sequence ID" value="ANB59278.1"/>
    <property type="molecule type" value="Genomic_DNA"/>
</dbReference>
<evidence type="ECO:0000313" key="2">
    <source>
        <dbReference type="EMBL" id="ANB59278.1"/>
    </source>
</evidence>
<keyword evidence="1" id="KW-1133">Transmembrane helix</keyword>
<feature type="transmembrane region" description="Helical" evidence="1">
    <location>
        <begin position="97"/>
        <end position="121"/>
    </location>
</feature>
<reference evidence="2 3" key="1">
    <citation type="journal article" date="2006" name="Syst. Appl. Microbiol.">
        <title>Anoxybacillus amylolyticus sp. nov., a thermophilic amylase producing bacterium isolated from Mount Rittmann (Antarctica).</title>
        <authorList>
            <person name="Poli A."/>
            <person name="Esposito E."/>
            <person name="Lama L."/>
            <person name="Orlando P."/>
            <person name="Nicolaus G."/>
            <person name="de Appolonia F."/>
            <person name="Gambacorta A."/>
            <person name="Nicolaus B."/>
        </authorList>
    </citation>
    <scope>NUCLEOTIDE SEQUENCE [LARGE SCALE GENOMIC DNA]</scope>
    <source>
        <strain evidence="2 3">DSM 15939</strain>
    </source>
</reference>
<dbReference type="RefSeq" id="WP_066323564.1">
    <property type="nucleotide sequence ID" value="NZ_CP015438.1"/>
</dbReference>
<evidence type="ECO:0000313" key="3">
    <source>
        <dbReference type="Proteomes" id="UP000076865"/>
    </source>
</evidence>
<dbReference type="PATRIC" id="fig|294699.3.peg.1432"/>
<name>A0A167T0Y9_9BACL</name>
<dbReference type="InterPro" id="IPR016945">
    <property type="entry name" value="UCP030092"/>
</dbReference>
<feature type="transmembrane region" description="Helical" evidence="1">
    <location>
        <begin position="65"/>
        <end position="85"/>
    </location>
</feature>
<feature type="transmembrane region" description="Helical" evidence="1">
    <location>
        <begin position="38"/>
        <end position="59"/>
    </location>
</feature>
<dbReference type="InterPro" id="IPR024515">
    <property type="entry name" value="DUF3397"/>
</dbReference>
<sequence>MGNIVAHITAAFVTLPILAFLVIYFIARKWTRKKKKSFYVAINVSTFFFIVAVHFFIVAIWGKSYFSVMLISLLLLHLVFVIGYWKKKGDIHIPTIFRLFWRFSFLLFFFLYVGLLSYGIFMRVTNL</sequence>